<dbReference type="InterPro" id="IPR035286">
    <property type="entry name" value="DUF5361"/>
</dbReference>
<dbReference type="Pfam" id="PF17318">
    <property type="entry name" value="DUF5361"/>
    <property type="match status" value="1"/>
</dbReference>
<proteinExistence type="predicted"/>
<name>A0A8S5MFM1_9CAUD</name>
<evidence type="ECO:0008006" key="2">
    <source>
        <dbReference type="Google" id="ProtNLM"/>
    </source>
</evidence>
<sequence>MALARMIVTDEDALICDLAETYHIYDYRRLPVLTVAVFSLGLRQNSRIKMIMSGNRITLEESLLACAVDRLSILAWQKTKDGSKGTNVPQSILEKLLGIDERKSESDTQTFSSGEEFLRERNRLLGKEET</sequence>
<organism evidence="1">
    <name type="scientific">Siphoviridae sp. ctet217</name>
    <dbReference type="NCBI Taxonomy" id="2826409"/>
    <lineage>
        <taxon>Viruses</taxon>
        <taxon>Duplodnaviria</taxon>
        <taxon>Heunggongvirae</taxon>
        <taxon>Uroviricota</taxon>
        <taxon>Caudoviricetes</taxon>
    </lineage>
</organism>
<evidence type="ECO:0000313" key="1">
    <source>
        <dbReference type="EMBL" id="DAD80715.1"/>
    </source>
</evidence>
<reference evidence="1" key="1">
    <citation type="journal article" date="2021" name="Proc. Natl. Acad. Sci. U.S.A.">
        <title>A Catalog of Tens of Thousands of Viruses from Human Metagenomes Reveals Hidden Associations with Chronic Diseases.</title>
        <authorList>
            <person name="Tisza M.J."/>
            <person name="Buck C.B."/>
        </authorList>
    </citation>
    <scope>NUCLEOTIDE SEQUENCE</scope>
    <source>
        <strain evidence="1">Ctet217</strain>
    </source>
</reference>
<protein>
    <recommendedName>
        <fullName evidence="2">Phage protein</fullName>
    </recommendedName>
</protein>
<dbReference type="EMBL" id="BK014887">
    <property type="protein sequence ID" value="DAD80715.1"/>
    <property type="molecule type" value="Genomic_DNA"/>
</dbReference>
<accession>A0A8S5MFM1</accession>